<protein>
    <submittedName>
        <fullName evidence="5">Transcriptional regulator</fullName>
    </submittedName>
</protein>
<evidence type="ECO:0000256" key="3">
    <source>
        <dbReference type="ARBA" id="ARBA00023163"/>
    </source>
</evidence>
<dbReference type="GO" id="GO:0006355">
    <property type="term" value="P:regulation of DNA-templated transcription"/>
    <property type="evidence" value="ECO:0007669"/>
    <property type="project" value="UniProtKB-ARBA"/>
</dbReference>
<evidence type="ECO:0000313" key="6">
    <source>
        <dbReference type="Proteomes" id="UP000306631"/>
    </source>
</evidence>
<name>A0A4S2CSK6_STEMA</name>
<proteinExistence type="predicted"/>
<dbReference type="PROSITE" id="PS51118">
    <property type="entry name" value="HTH_HXLR"/>
    <property type="match status" value="1"/>
</dbReference>
<gene>
    <name evidence="5" type="ORF">E5352_17980</name>
</gene>
<evidence type="ECO:0000256" key="1">
    <source>
        <dbReference type="ARBA" id="ARBA00023015"/>
    </source>
</evidence>
<dbReference type="InterPro" id="IPR036390">
    <property type="entry name" value="WH_DNA-bd_sf"/>
</dbReference>
<feature type="domain" description="HTH hxlR-type" evidence="4">
    <location>
        <begin position="8"/>
        <end position="105"/>
    </location>
</feature>
<dbReference type="EMBL" id="SRYW01000022">
    <property type="protein sequence ID" value="TGY31857.1"/>
    <property type="molecule type" value="Genomic_DNA"/>
</dbReference>
<dbReference type="Pfam" id="PF01638">
    <property type="entry name" value="HxlR"/>
    <property type="match status" value="1"/>
</dbReference>
<dbReference type="PANTHER" id="PTHR33204">
    <property type="entry name" value="TRANSCRIPTIONAL REGULATOR, MARR FAMILY"/>
    <property type="match status" value="1"/>
</dbReference>
<dbReference type="SUPFAM" id="SSF46785">
    <property type="entry name" value="Winged helix' DNA-binding domain"/>
    <property type="match status" value="1"/>
</dbReference>
<dbReference type="InterPro" id="IPR011991">
    <property type="entry name" value="ArsR-like_HTH"/>
</dbReference>
<dbReference type="CDD" id="cd00090">
    <property type="entry name" value="HTH_ARSR"/>
    <property type="match status" value="1"/>
</dbReference>
<dbReference type="InterPro" id="IPR036388">
    <property type="entry name" value="WH-like_DNA-bd_sf"/>
</dbReference>
<dbReference type="Proteomes" id="UP000306631">
    <property type="component" value="Unassembled WGS sequence"/>
</dbReference>
<comment type="caution">
    <text evidence="5">The sequence shown here is derived from an EMBL/GenBank/DDBJ whole genome shotgun (WGS) entry which is preliminary data.</text>
</comment>
<keyword evidence="2" id="KW-0238">DNA-binding</keyword>
<evidence type="ECO:0000256" key="2">
    <source>
        <dbReference type="ARBA" id="ARBA00023125"/>
    </source>
</evidence>
<dbReference type="OrthoDB" id="9807069at2"/>
<reference evidence="5 6" key="1">
    <citation type="submission" date="2019-04" db="EMBL/GenBank/DDBJ databases">
        <title>Microbes associate with the intestines of laboratory mice.</title>
        <authorList>
            <person name="Navarre W."/>
            <person name="Wong E."/>
            <person name="Huang K."/>
            <person name="Tropini C."/>
            <person name="Ng K."/>
            <person name="Yu B."/>
        </authorList>
    </citation>
    <scope>NUCLEOTIDE SEQUENCE [LARGE SCALE GENOMIC DNA]</scope>
    <source>
        <strain evidence="5 6">NM62_B4-13</strain>
    </source>
</reference>
<dbReference type="Gene3D" id="1.10.10.10">
    <property type="entry name" value="Winged helix-like DNA-binding domain superfamily/Winged helix DNA-binding domain"/>
    <property type="match status" value="1"/>
</dbReference>
<dbReference type="InterPro" id="IPR002577">
    <property type="entry name" value="HTH_HxlR"/>
</dbReference>
<keyword evidence="1" id="KW-0805">Transcription regulation</keyword>
<accession>A0A4S2CSK6</accession>
<evidence type="ECO:0000259" key="4">
    <source>
        <dbReference type="PROSITE" id="PS51118"/>
    </source>
</evidence>
<sequence length="145" mass="15779">MHTPNPTCPVARALDVVGDRWSLLIVRDAFDGVQRFSDFQRSLGMSRSMLSQRLQALADAGILVQQPSPDGGRYLHYALTDQGQALFPLVVALRQWGEGFCFADGEARSVLHTREGGEPLAPLLPRDLQGRVIGSAQTVVIKPVG</sequence>
<dbReference type="RefSeq" id="WP_136006927.1">
    <property type="nucleotide sequence ID" value="NZ_SRYW01000022.1"/>
</dbReference>
<dbReference type="PANTHER" id="PTHR33204:SF18">
    <property type="entry name" value="TRANSCRIPTIONAL REGULATORY PROTEIN"/>
    <property type="match status" value="1"/>
</dbReference>
<organism evidence="5 6">
    <name type="scientific">Stenotrophomonas maltophilia</name>
    <name type="common">Pseudomonas maltophilia</name>
    <name type="synonym">Xanthomonas maltophilia</name>
    <dbReference type="NCBI Taxonomy" id="40324"/>
    <lineage>
        <taxon>Bacteria</taxon>
        <taxon>Pseudomonadati</taxon>
        <taxon>Pseudomonadota</taxon>
        <taxon>Gammaproteobacteria</taxon>
        <taxon>Lysobacterales</taxon>
        <taxon>Lysobacteraceae</taxon>
        <taxon>Stenotrophomonas</taxon>
        <taxon>Stenotrophomonas maltophilia group</taxon>
    </lineage>
</organism>
<dbReference type="AlphaFoldDB" id="A0A4S2CSK6"/>
<keyword evidence="3" id="KW-0804">Transcription</keyword>
<dbReference type="GO" id="GO:0003677">
    <property type="term" value="F:DNA binding"/>
    <property type="evidence" value="ECO:0007669"/>
    <property type="project" value="UniProtKB-KW"/>
</dbReference>
<evidence type="ECO:0000313" key="5">
    <source>
        <dbReference type="EMBL" id="TGY31857.1"/>
    </source>
</evidence>